<dbReference type="KEGG" id="nyu:D7D52_26545"/>
<evidence type="ECO:0000256" key="4">
    <source>
        <dbReference type="ARBA" id="ARBA00022840"/>
    </source>
</evidence>
<dbReference type="InterPro" id="IPR004147">
    <property type="entry name" value="ABC1_dom"/>
</dbReference>
<organism evidence="6 7">
    <name type="scientific">Nocardia yunnanensis</name>
    <dbReference type="NCBI Taxonomy" id="2382165"/>
    <lineage>
        <taxon>Bacteria</taxon>
        <taxon>Bacillati</taxon>
        <taxon>Actinomycetota</taxon>
        <taxon>Actinomycetes</taxon>
        <taxon>Mycobacteriales</taxon>
        <taxon>Nocardiaceae</taxon>
        <taxon>Nocardia</taxon>
    </lineage>
</organism>
<comment type="similarity">
    <text evidence="1">Belongs to the protein kinase superfamily. ADCK protein kinase family.</text>
</comment>
<accession>A0A386ZP97</accession>
<dbReference type="PROSITE" id="PS50011">
    <property type="entry name" value="PROTEIN_KINASE_DOM"/>
    <property type="match status" value="1"/>
</dbReference>
<reference evidence="6 7" key="1">
    <citation type="submission" date="2018-09" db="EMBL/GenBank/DDBJ databases">
        <title>Nocardia yunnanensis sp. nov., an actinomycete isolated from a soil sample.</title>
        <authorList>
            <person name="Zhang J."/>
        </authorList>
    </citation>
    <scope>NUCLEOTIDE SEQUENCE [LARGE SCALE GENOMIC DNA]</scope>
    <source>
        <strain evidence="6 7">CFHS0054</strain>
    </source>
</reference>
<evidence type="ECO:0000313" key="7">
    <source>
        <dbReference type="Proteomes" id="UP000267164"/>
    </source>
</evidence>
<dbReference type="RefSeq" id="WP_120744483.1">
    <property type="nucleotide sequence ID" value="NZ_CP032568.1"/>
</dbReference>
<dbReference type="GO" id="GO:0004672">
    <property type="term" value="F:protein kinase activity"/>
    <property type="evidence" value="ECO:0007669"/>
    <property type="project" value="InterPro"/>
</dbReference>
<dbReference type="PANTHER" id="PTHR43851:SF3">
    <property type="entry name" value="COENZYME Q8"/>
    <property type="match status" value="1"/>
</dbReference>
<evidence type="ECO:0000256" key="3">
    <source>
        <dbReference type="ARBA" id="ARBA00022741"/>
    </source>
</evidence>
<feature type="domain" description="Protein kinase" evidence="5">
    <location>
        <begin position="113"/>
        <end position="441"/>
    </location>
</feature>
<proteinExistence type="inferred from homology"/>
<keyword evidence="7" id="KW-1185">Reference proteome</keyword>
<keyword evidence="3" id="KW-0547">Nucleotide-binding</keyword>
<dbReference type="SUPFAM" id="SSF56112">
    <property type="entry name" value="Protein kinase-like (PK-like)"/>
    <property type="match status" value="1"/>
</dbReference>
<evidence type="ECO:0000313" key="6">
    <source>
        <dbReference type="EMBL" id="AYF79407.1"/>
    </source>
</evidence>
<protein>
    <submittedName>
        <fullName evidence="6">AarF/ABC1/UbiB kinase family protein</fullName>
    </submittedName>
</protein>
<dbReference type="GO" id="GO:0005524">
    <property type="term" value="F:ATP binding"/>
    <property type="evidence" value="ECO:0007669"/>
    <property type="project" value="UniProtKB-KW"/>
</dbReference>
<dbReference type="InterPro" id="IPR051409">
    <property type="entry name" value="Atypical_kinase_ADCK"/>
</dbReference>
<dbReference type="CDD" id="cd13970">
    <property type="entry name" value="ABC1_ADCK3"/>
    <property type="match status" value="1"/>
</dbReference>
<evidence type="ECO:0000256" key="2">
    <source>
        <dbReference type="ARBA" id="ARBA00022679"/>
    </source>
</evidence>
<evidence type="ECO:0000259" key="5">
    <source>
        <dbReference type="PROSITE" id="PS50011"/>
    </source>
</evidence>
<dbReference type="InterPro" id="IPR011009">
    <property type="entry name" value="Kinase-like_dom_sf"/>
</dbReference>
<keyword evidence="2" id="KW-0808">Transferase</keyword>
<evidence type="ECO:0000256" key="1">
    <source>
        <dbReference type="ARBA" id="ARBA00009670"/>
    </source>
</evidence>
<dbReference type="InterPro" id="IPR034646">
    <property type="entry name" value="ADCK3_dom"/>
</dbReference>
<dbReference type="EMBL" id="CP032568">
    <property type="protein sequence ID" value="AYF79407.1"/>
    <property type="molecule type" value="Genomic_DNA"/>
</dbReference>
<sequence>MLGKVVATQALRAAGGRLSVIGRSQRAKEMLNERLAVSALDQLVVVLGGMKGAAMKVGQTLSMLELEMLPPVQRERVRTRLASLRDSAPQLPFDAIRAVVEADLGPLGGVFAEFGEHPIASASIGQVHRARLLDGRDVAVKVQYPGIDRAVKSDLRMMAMFAKALSVQLPAFAHSAIIDEVQLGVENELDYLAEARVQHRLARRFRGHPFVTVPDAIVEHSSTRVLVSEFFEGVPFERMRELPDAERDRIGELIYRFYVGSMFRDNEFCGDPHPGNVLLGRDGRVGFVDFGLYKKMRPSHVEWERQSLRAAAEGRAEDLRALFVDYGILTPDSGLSALDCLDYVDTAAQLCLVDEKITVTPELATAAMVATFDPRGASPGAKTIDHWPADHVFSRRADFMTMGVLGQLRATANWHRIAREWLYGEPPVTAVGKVIATWDRG</sequence>
<keyword evidence="4" id="KW-0067">ATP-binding</keyword>
<dbReference type="OrthoDB" id="9795390at2"/>
<name>A0A386ZP97_9NOCA</name>
<dbReference type="InterPro" id="IPR000719">
    <property type="entry name" value="Prot_kinase_dom"/>
</dbReference>
<keyword evidence="6" id="KW-0418">Kinase</keyword>
<dbReference type="PANTHER" id="PTHR43851">
    <property type="match status" value="1"/>
</dbReference>
<dbReference type="Proteomes" id="UP000267164">
    <property type="component" value="Chromosome"/>
</dbReference>
<gene>
    <name evidence="6" type="ORF">D7D52_26545</name>
</gene>
<dbReference type="Pfam" id="PF03109">
    <property type="entry name" value="ABC1"/>
    <property type="match status" value="1"/>
</dbReference>
<dbReference type="AlphaFoldDB" id="A0A386ZP97"/>